<dbReference type="InterPro" id="IPR028362">
    <property type="entry name" value="AlgI"/>
</dbReference>
<name>A0ABR9R2X2_9FIRM</name>
<feature type="transmembrane region" description="Helical" evidence="8">
    <location>
        <begin position="464"/>
        <end position="485"/>
    </location>
</feature>
<keyword evidence="7" id="KW-0808">Transferase</keyword>
<evidence type="ECO:0000256" key="6">
    <source>
        <dbReference type="ARBA" id="ARBA00023136"/>
    </source>
</evidence>
<dbReference type="PANTHER" id="PTHR13285">
    <property type="entry name" value="ACYLTRANSFERASE"/>
    <property type="match status" value="1"/>
</dbReference>
<feature type="transmembrane region" description="Helical" evidence="8">
    <location>
        <begin position="206"/>
        <end position="227"/>
    </location>
</feature>
<keyword evidence="7" id="KW-0012">Acyltransferase</keyword>
<feature type="transmembrane region" description="Helical" evidence="8">
    <location>
        <begin position="134"/>
        <end position="153"/>
    </location>
</feature>
<evidence type="ECO:0000256" key="7">
    <source>
        <dbReference type="PIRNR" id="PIRNR016636"/>
    </source>
</evidence>
<keyword evidence="3 7" id="KW-1003">Cell membrane</keyword>
<dbReference type="PANTHER" id="PTHR13285:SF18">
    <property type="entry name" value="PROTEIN-CYSTEINE N-PALMITOYLTRANSFERASE RASP"/>
    <property type="match status" value="1"/>
</dbReference>
<evidence type="ECO:0000256" key="3">
    <source>
        <dbReference type="ARBA" id="ARBA00022475"/>
    </source>
</evidence>
<dbReference type="Proteomes" id="UP000768567">
    <property type="component" value="Unassembled WGS sequence"/>
</dbReference>
<evidence type="ECO:0000256" key="8">
    <source>
        <dbReference type="SAM" id="Phobius"/>
    </source>
</evidence>
<accession>A0ABR9R2X2</accession>
<protein>
    <submittedName>
        <fullName evidence="9">MBOAT family protein</fullName>
    </submittedName>
</protein>
<keyword evidence="4 8" id="KW-0812">Transmembrane</keyword>
<comment type="similarity">
    <text evidence="2 7">Belongs to the membrane-bound acyltransferase family.</text>
</comment>
<comment type="caution">
    <text evidence="9">The sequence shown here is derived from an EMBL/GenBank/DDBJ whole genome shotgun (WGS) entry which is preliminary data.</text>
</comment>
<dbReference type="PIRSF" id="PIRSF016636">
    <property type="entry name" value="AlgI_DltB"/>
    <property type="match status" value="1"/>
</dbReference>
<proteinExistence type="inferred from homology"/>
<comment type="subcellular location">
    <subcellularLocation>
        <location evidence="1">Cell membrane</location>
        <topology evidence="1">Multi-pass membrane protein</topology>
    </subcellularLocation>
</comment>
<dbReference type="InterPro" id="IPR024194">
    <property type="entry name" value="Ac/AlaTfrase_AlgI/DltB"/>
</dbReference>
<keyword evidence="10" id="KW-1185">Reference proteome</keyword>
<dbReference type="InterPro" id="IPR004299">
    <property type="entry name" value="MBOAT_fam"/>
</dbReference>
<feature type="transmembrane region" description="Helical" evidence="8">
    <location>
        <begin position="72"/>
        <end position="89"/>
    </location>
</feature>
<organism evidence="9 10">
    <name type="scientific">Gemmiger gallinarum</name>
    <dbReference type="NCBI Taxonomy" id="2779354"/>
    <lineage>
        <taxon>Bacteria</taxon>
        <taxon>Bacillati</taxon>
        <taxon>Bacillota</taxon>
        <taxon>Clostridia</taxon>
        <taxon>Eubacteriales</taxon>
        <taxon>Gemmiger</taxon>
    </lineage>
</organism>
<dbReference type="EMBL" id="JADCKC010000002">
    <property type="protein sequence ID" value="MBE5037468.1"/>
    <property type="molecule type" value="Genomic_DNA"/>
</dbReference>
<gene>
    <name evidence="9" type="ORF">INF35_06700</name>
</gene>
<feature type="transmembrane region" description="Helical" evidence="8">
    <location>
        <begin position="299"/>
        <end position="316"/>
    </location>
</feature>
<sequence>MGLQSLGYFAFLPVAAAVYLHLPHRWQPGFLLAASWVFYLLAAPQLFGVTLGITVLSYLLARALESPRQRRWLHLGVVVLIAILAFFKYGDLLRLDWGLPLPKIAMPLGISFYTFAAISYLIDAARGDCPVEHNFIIHALFMNFFPTVISGPICRAGSLMPQLAAEHRFDEGRTIAALRLFALGTFKKVAVADVLGLLVNEVFPNYRSYGGGMLLVAAVAYTFQLYFDFAGYSDAARASALLLGIEVPENFKTPFFATNFSGFWNRWHISFSSWLQDYLFMPLAWADISPLTRGRRDRLPVWVCLFCVFFVSGFWHGNTLPFVVWGILQAVYRIGEEVLHQRLGKPKKRAPASRLWGKRAVVFVLWTFSMVFFRVGSDTTGLGMSDCFGYLAGCLSGLSPVRFVSELYSAVYNGFYPHALMVAAYYVLVLAGLVLAFRLDAWRAFSCKNRPSEQALAAMPRRRLIYYLLIVFILAGLIVQSGGFGGSNFSMYAGF</sequence>
<evidence type="ECO:0000256" key="2">
    <source>
        <dbReference type="ARBA" id="ARBA00010323"/>
    </source>
</evidence>
<reference evidence="9 10" key="1">
    <citation type="submission" date="2020-10" db="EMBL/GenBank/DDBJ databases">
        <title>ChiBAC.</title>
        <authorList>
            <person name="Zenner C."/>
            <person name="Hitch T.C.A."/>
            <person name="Clavel T."/>
        </authorList>
    </citation>
    <scope>NUCLEOTIDE SEQUENCE [LARGE SCALE GENOMIC DNA]</scope>
    <source>
        <strain evidence="9 10">DSM 109015</strain>
    </source>
</reference>
<feature type="transmembrane region" description="Helical" evidence="8">
    <location>
        <begin position="36"/>
        <end position="60"/>
    </location>
</feature>
<evidence type="ECO:0000256" key="1">
    <source>
        <dbReference type="ARBA" id="ARBA00004651"/>
    </source>
</evidence>
<evidence type="ECO:0000313" key="10">
    <source>
        <dbReference type="Proteomes" id="UP000768567"/>
    </source>
</evidence>
<evidence type="ECO:0000313" key="9">
    <source>
        <dbReference type="EMBL" id="MBE5037468.1"/>
    </source>
</evidence>
<feature type="transmembrane region" description="Helical" evidence="8">
    <location>
        <begin position="415"/>
        <end position="437"/>
    </location>
</feature>
<feature type="transmembrane region" description="Helical" evidence="8">
    <location>
        <begin position="104"/>
        <end position="122"/>
    </location>
</feature>
<dbReference type="Pfam" id="PF03062">
    <property type="entry name" value="MBOAT"/>
    <property type="match status" value="1"/>
</dbReference>
<dbReference type="RefSeq" id="WP_193500830.1">
    <property type="nucleotide sequence ID" value="NZ_JADCKC010000002.1"/>
</dbReference>
<keyword evidence="6 7" id="KW-0472">Membrane</keyword>
<dbReference type="PIRSF" id="PIRSF500217">
    <property type="entry name" value="AlgI"/>
    <property type="match status" value="1"/>
</dbReference>
<evidence type="ECO:0000256" key="5">
    <source>
        <dbReference type="ARBA" id="ARBA00022989"/>
    </source>
</evidence>
<evidence type="ECO:0000256" key="4">
    <source>
        <dbReference type="ARBA" id="ARBA00022692"/>
    </source>
</evidence>
<dbReference type="InterPro" id="IPR051085">
    <property type="entry name" value="MB_O-acyltransferase"/>
</dbReference>
<feature type="transmembrane region" description="Helical" evidence="8">
    <location>
        <begin position="360"/>
        <end position="376"/>
    </location>
</feature>
<keyword evidence="5 8" id="KW-1133">Transmembrane helix</keyword>